<reference evidence="2" key="1">
    <citation type="submission" date="2021-06" db="EMBL/GenBank/DDBJ databases">
        <title>Genome Sequence of Mortierella hyaline Strain SCG-10, a Cold-Adapted, Nitrate-Reducing Fungus Isolated from Soil in Minnesota, USA.</title>
        <authorList>
            <person name="Aldossari N."/>
        </authorList>
    </citation>
    <scope>NUCLEOTIDE SEQUENCE</scope>
    <source>
        <strain evidence="2">SCG-10</strain>
    </source>
</reference>
<proteinExistence type="predicted"/>
<organism evidence="2 3">
    <name type="scientific">Linnemannia hyalina</name>
    <dbReference type="NCBI Taxonomy" id="64524"/>
    <lineage>
        <taxon>Eukaryota</taxon>
        <taxon>Fungi</taxon>
        <taxon>Fungi incertae sedis</taxon>
        <taxon>Mucoromycota</taxon>
        <taxon>Mortierellomycotina</taxon>
        <taxon>Mortierellomycetes</taxon>
        <taxon>Mortierellales</taxon>
        <taxon>Mortierellaceae</taxon>
        <taxon>Linnemannia</taxon>
    </lineage>
</organism>
<comment type="caution">
    <text evidence="2">The sequence shown here is derived from an EMBL/GenBank/DDBJ whole genome shotgun (WGS) entry which is preliminary data.</text>
</comment>
<name>A0A9P8BMJ2_9FUNG</name>
<dbReference type="Proteomes" id="UP000707451">
    <property type="component" value="Unassembled WGS sequence"/>
</dbReference>
<feature type="compositionally biased region" description="Basic and acidic residues" evidence="1">
    <location>
        <begin position="65"/>
        <end position="87"/>
    </location>
</feature>
<protein>
    <submittedName>
        <fullName evidence="2">Uncharacterized protein</fullName>
    </submittedName>
</protein>
<accession>A0A9P8BMJ2</accession>
<feature type="compositionally biased region" description="Polar residues" evidence="1">
    <location>
        <begin position="11"/>
        <end position="32"/>
    </location>
</feature>
<gene>
    <name evidence="2" type="ORF">KI688_007763</name>
</gene>
<feature type="region of interest" description="Disordered" evidence="1">
    <location>
        <begin position="55"/>
        <end position="123"/>
    </location>
</feature>
<evidence type="ECO:0000313" key="2">
    <source>
        <dbReference type="EMBL" id="KAG9061133.1"/>
    </source>
</evidence>
<dbReference type="EMBL" id="JAHRHY010000026">
    <property type="protein sequence ID" value="KAG9061133.1"/>
    <property type="molecule type" value="Genomic_DNA"/>
</dbReference>
<feature type="region of interest" description="Disordered" evidence="1">
    <location>
        <begin position="1"/>
        <end position="32"/>
    </location>
</feature>
<evidence type="ECO:0000256" key="1">
    <source>
        <dbReference type="SAM" id="MobiDB-lite"/>
    </source>
</evidence>
<dbReference type="OrthoDB" id="2438613at2759"/>
<keyword evidence="3" id="KW-1185">Reference proteome</keyword>
<evidence type="ECO:0000313" key="3">
    <source>
        <dbReference type="Proteomes" id="UP000707451"/>
    </source>
</evidence>
<sequence length="188" mass="21320">MKVFVHRTFSARDSTMAPQTPGQESTAQDGAQQCRTLNDVFERLEALRLHLRESKKSTNDVGQAEEPRDAFNRYDTLKKHDPPETMKQHQLKPWKSPPESPLDPSINTTPPKVTPKKPPREVKTMDKKELVDAMQWDHPTRTLYIGTINANATRALNGGIDQADAYTYFSAIKQSLRNVSSNYGQIQN</sequence>
<dbReference type="AlphaFoldDB" id="A0A9P8BMJ2"/>